<dbReference type="EMBL" id="JXTB01000034">
    <property type="protein sequence ID" value="PON73434.1"/>
    <property type="molecule type" value="Genomic_DNA"/>
</dbReference>
<keyword evidence="7" id="KW-1185">Reference proteome</keyword>
<dbReference type="InterPro" id="IPR004159">
    <property type="entry name" value="Put_SAM_MeTrfase"/>
</dbReference>
<keyword evidence="2 4" id="KW-0808">Transferase</keyword>
<reference evidence="7" key="1">
    <citation type="submission" date="2016-06" db="EMBL/GenBank/DDBJ databases">
        <title>Parallel loss of symbiosis genes in relatives of nitrogen-fixing non-legume Parasponia.</title>
        <authorList>
            <person name="Van Velzen R."/>
            <person name="Holmer R."/>
            <person name="Bu F."/>
            <person name="Rutten L."/>
            <person name="Van Zeijl A."/>
            <person name="Liu W."/>
            <person name="Santuari L."/>
            <person name="Cao Q."/>
            <person name="Sharma T."/>
            <person name="Shen D."/>
            <person name="Roswanjaya Y."/>
            <person name="Wardhani T."/>
            <person name="Kalhor M.S."/>
            <person name="Jansen J."/>
            <person name="Van den Hoogen J."/>
            <person name="Gungor B."/>
            <person name="Hartog M."/>
            <person name="Hontelez J."/>
            <person name="Verver J."/>
            <person name="Yang W.-C."/>
            <person name="Schijlen E."/>
            <person name="Repin R."/>
            <person name="Schilthuizen M."/>
            <person name="Schranz E."/>
            <person name="Heidstra R."/>
            <person name="Miyata K."/>
            <person name="Fedorova E."/>
            <person name="Kohlen W."/>
            <person name="Bisseling T."/>
            <person name="Smit S."/>
            <person name="Geurts R."/>
        </authorList>
    </citation>
    <scope>NUCLEOTIDE SEQUENCE [LARGE SCALE GENOMIC DNA]</scope>
    <source>
        <strain evidence="7">cv. WU1-14</strain>
    </source>
</reference>
<keyword evidence="4" id="KW-0812">Transmembrane</keyword>
<dbReference type="AlphaFoldDB" id="A0A2P5DJG5"/>
<feature type="non-terminal residue" evidence="6">
    <location>
        <position position="1"/>
    </location>
</feature>
<evidence type="ECO:0000256" key="1">
    <source>
        <dbReference type="ARBA" id="ARBA00022603"/>
    </source>
</evidence>
<evidence type="ECO:0000313" key="6">
    <source>
        <dbReference type="EMBL" id="PON73434.1"/>
    </source>
</evidence>
<evidence type="ECO:0000256" key="3">
    <source>
        <dbReference type="ARBA" id="ARBA00023180"/>
    </source>
</evidence>
<dbReference type="GO" id="GO:0005768">
    <property type="term" value="C:endosome"/>
    <property type="evidence" value="ECO:0007669"/>
    <property type="project" value="TreeGrafter"/>
</dbReference>
<dbReference type="EC" id="2.1.1.-" evidence="4"/>
<evidence type="ECO:0000256" key="5">
    <source>
        <dbReference type="SAM" id="MobiDB-lite"/>
    </source>
</evidence>
<dbReference type="GO" id="GO:0032259">
    <property type="term" value="P:methylation"/>
    <property type="evidence" value="ECO:0007669"/>
    <property type="project" value="UniProtKB-KW"/>
</dbReference>
<keyword evidence="3 4" id="KW-0325">Glycoprotein</keyword>
<keyword evidence="4" id="KW-0735">Signal-anchor</keyword>
<comment type="subcellular location">
    <subcellularLocation>
        <location evidence="4">Membrane</location>
        <topology evidence="4">Single-pass type II membrane protein</topology>
    </subcellularLocation>
</comment>
<evidence type="ECO:0000313" key="7">
    <source>
        <dbReference type="Proteomes" id="UP000237105"/>
    </source>
</evidence>
<dbReference type="PANTHER" id="PTHR10108:SF887">
    <property type="entry name" value="METHYLTRANSFERASE PMT22-RELATED"/>
    <property type="match status" value="1"/>
</dbReference>
<dbReference type="STRING" id="3476.A0A2P5DJG5"/>
<protein>
    <recommendedName>
        <fullName evidence="4">Methyltransferase</fullName>
        <ecNumber evidence="4">2.1.1.-</ecNumber>
    </recommendedName>
</protein>
<name>A0A2P5DJG5_PARAD</name>
<evidence type="ECO:0000256" key="2">
    <source>
        <dbReference type="ARBA" id="ARBA00022679"/>
    </source>
</evidence>
<accession>A0A2P5DJG5</accession>
<dbReference type="OrthoDB" id="1909352at2759"/>
<dbReference type="Pfam" id="PF03141">
    <property type="entry name" value="Methyltransf_29"/>
    <property type="match status" value="1"/>
</dbReference>
<evidence type="ECO:0000256" key="4">
    <source>
        <dbReference type="RuleBase" id="RU366043"/>
    </source>
</evidence>
<dbReference type="GO" id="GO:0008168">
    <property type="term" value="F:methyltransferase activity"/>
    <property type="evidence" value="ECO:0007669"/>
    <property type="project" value="UniProtKB-UniRule"/>
</dbReference>
<feature type="region of interest" description="Disordered" evidence="5">
    <location>
        <begin position="1"/>
        <end position="40"/>
    </location>
</feature>
<gene>
    <name evidence="6" type="ORF">PanWU01x14_059380</name>
</gene>
<proteinExistence type="inferred from homology"/>
<organism evidence="6 7">
    <name type="scientific">Parasponia andersonii</name>
    <name type="common">Sponia andersonii</name>
    <dbReference type="NCBI Taxonomy" id="3476"/>
    <lineage>
        <taxon>Eukaryota</taxon>
        <taxon>Viridiplantae</taxon>
        <taxon>Streptophyta</taxon>
        <taxon>Embryophyta</taxon>
        <taxon>Tracheophyta</taxon>
        <taxon>Spermatophyta</taxon>
        <taxon>Magnoliopsida</taxon>
        <taxon>eudicotyledons</taxon>
        <taxon>Gunneridae</taxon>
        <taxon>Pentapetalae</taxon>
        <taxon>rosids</taxon>
        <taxon>fabids</taxon>
        <taxon>Rosales</taxon>
        <taxon>Cannabaceae</taxon>
        <taxon>Parasponia</taxon>
    </lineage>
</organism>
<dbReference type="GO" id="GO:0016020">
    <property type="term" value="C:membrane"/>
    <property type="evidence" value="ECO:0007669"/>
    <property type="project" value="UniProtKB-SubCell"/>
</dbReference>
<sequence length="204" mass="22598">NQRIPKSCHSLDFNPEPDHRRRSRPGPPTRSDDRRSRAAGPCALSRRLCARIRARTHAYLRPNPANPASVRRHQPLPLTHTSFPSWTRRTSALIWAETAPFKEGVANYNTVIEKVFDGHGGPEAAAFIKKSAMRLFFEDVKSPQTSKVDDVGCGVANFGGALLDKNVLTMSFASKDEHEARMQFALERGIPATLSVIGSLELRG</sequence>
<dbReference type="PANTHER" id="PTHR10108">
    <property type="entry name" value="SAM-DEPENDENT METHYLTRANSFERASE"/>
    <property type="match status" value="1"/>
</dbReference>
<keyword evidence="1 4" id="KW-0489">Methyltransferase</keyword>
<comment type="similarity">
    <text evidence="4">Belongs to the methyltransferase superfamily.</text>
</comment>
<comment type="caution">
    <text evidence="6">The sequence shown here is derived from an EMBL/GenBank/DDBJ whole genome shotgun (WGS) entry which is preliminary data.</text>
</comment>
<dbReference type="GO" id="GO:0005802">
    <property type="term" value="C:trans-Golgi network"/>
    <property type="evidence" value="ECO:0007669"/>
    <property type="project" value="TreeGrafter"/>
</dbReference>
<dbReference type="Proteomes" id="UP000237105">
    <property type="component" value="Unassembled WGS sequence"/>
</dbReference>